<reference evidence="1" key="1">
    <citation type="journal article" date="2019" name="bioRxiv">
        <title>The Genome of the Zebra Mussel, Dreissena polymorpha: A Resource for Invasive Species Research.</title>
        <authorList>
            <person name="McCartney M.A."/>
            <person name="Auch B."/>
            <person name="Kono T."/>
            <person name="Mallez S."/>
            <person name="Zhang Y."/>
            <person name="Obille A."/>
            <person name="Becker A."/>
            <person name="Abrahante J.E."/>
            <person name="Garbe J."/>
            <person name="Badalamenti J.P."/>
            <person name="Herman A."/>
            <person name="Mangelson H."/>
            <person name="Liachko I."/>
            <person name="Sullivan S."/>
            <person name="Sone E.D."/>
            <person name="Koren S."/>
            <person name="Silverstein K.A.T."/>
            <person name="Beckman K.B."/>
            <person name="Gohl D.M."/>
        </authorList>
    </citation>
    <scope>NUCLEOTIDE SEQUENCE</scope>
    <source>
        <strain evidence="1">Duluth1</strain>
        <tissue evidence="1">Whole animal</tissue>
    </source>
</reference>
<comment type="caution">
    <text evidence="1">The sequence shown here is derived from an EMBL/GenBank/DDBJ whole genome shotgun (WGS) entry which is preliminary data.</text>
</comment>
<dbReference type="EMBL" id="JAIWYP010000016">
    <property type="protein sequence ID" value="KAH3696326.1"/>
    <property type="molecule type" value="Genomic_DNA"/>
</dbReference>
<sequence>MGGTISELQDLTNRLDEKAGAYRMEVCTGKSKIMVNITTNTSTEYKIMATASIARPSGL</sequence>
<protein>
    <submittedName>
        <fullName evidence="1">Uncharacterized protein</fullName>
    </submittedName>
</protein>
<reference evidence="1" key="2">
    <citation type="submission" date="2020-11" db="EMBL/GenBank/DDBJ databases">
        <authorList>
            <person name="McCartney M.A."/>
            <person name="Auch B."/>
            <person name="Kono T."/>
            <person name="Mallez S."/>
            <person name="Becker A."/>
            <person name="Gohl D.M."/>
            <person name="Silverstein K.A.T."/>
            <person name="Koren S."/>
            <person name="Bechman K.B."/>
            <person name="Herman A."/>
            <person name="Abrahante J.E."/>
            <person name="Garbe J."/>
        </authorList>
    </citation>
    <scope>NUCLEOTIDE SEQUENCE</scope>
    <source>
        <strain evidence="1">Duluth1</strain>
        <tissue evidence="1">Whole animal</tissue>
    </source>
</reference>
<evidence type="ECO:0000313" key="2">
    <source>
        <dbReference type="Proteomes" id="UP000828390"/>
    </source>
</evidence>
<name>A0A9D3YCN4_DREPO</name>
<proteinExistence type="predicted"/>
<gene>
    <name evidence="1" type="ORF">DPMN_083789</name>
</gene>
<keyword evidence="2" id="KW-1185">Reference proteome</keyword>
<dbReference type="AlphaFoldDB" id="A0A9D3YCN4"/>
<organism evidence="1 2">
    <name type="scientific">Dreissena polymorpha</name>
    <name type="common">Zebra mussel</name>
    <name type="synonym">Mytilus polymorpha</name>
    <dbReference type="NCBI Taxonomy" id="45954"/>
    <lineage>
        <taxon>Eukaryota</taxon>
        <taxon>Metazoa</taxon>
        <taxon>Spiralia</taxon>
        <taxon>Lophotrochozoa</taxon>
        <taxon>Mollusca</taxon>
        <taxon>Bivalvia</taxon>
        <taxon>Autobranchia</taxon>
        <taxon>Heteroconchia</taxon>
        <taxon>Euheterodonta</taxon>
        <taxon>Imparidentia</taxon>
        <taxon>Neoheterodontei</taxon>
        <taxon>Myida</taxon>
        <taxon>Dreissenoidea</taxon>
        <taxon>Dreissenidae</taxon>
        <taxon>Dreissena</taxon>
    </lineage>
</organism>
<dbReference type="Proteomes" id="UP000828390">
    <property type="component" value="Unassembled WGS sequence"/>
</dbReference>
<evidence type="ECO:0000313" key="1">
    <source>
        <dbReference type="EMBL" id="KAH3696326.1"/>
    </source>
</evidence>
<accession>A0A9D3YCN4</accession>